<keyword evidence="5" id="KW-1185">Reference proteome</keyword>
<accession>B3PM97</accession>
<dbReference type="PROSITE" id="PS51257">
    <property type="entry name" value="PROKAR_LIPOPROTEIN"/>
    <property type="match status" value="1"/>
</dbReference>
<gene>
    <name evidence="4" type="ordered locus">MARTH_orf241</name>
</gene>
<dbReference type="Proteomes" id="UP000008812">
    <property type="component" value="Chromosome"/>
</dbReference>
<protein>
    <submittedName>
        <fullName evidence="4">Rhodanese-like domain protein</fullName>
    </submittedName>
</protein>
<dbReference type="Pfam" id="PF13905">
    <property type="entry name" value="Thioredoxin_8"/>
    <property type="match status" value="1"/>
</dbReference>
<dbReference type="EMBL" id="CP001047">
    <property type="protein sequence ID" value="ACF07149.1"/>
    <property type="molecule type" value="Genomic_DNA"/>
</dbReference>
<dbReference type="AlphaFoldDB" id="B3PM97"/>
<proteinExistence type="predicted"/>
<dbReference type="PANTHER" id="PTHR43031:SF1">
    <property type="entry name" value="PYRIDINE NUCLEOTIDE-DISULPHIDE OXIDOREDUCTASE"/>
    <property type="match status" value="1"/>
</dbReference>
<dbReference type="InterPro" id="IPR036249">
    <property type="entry name" value="Thioredoxin-like_sf"/>
</dbReference>
<feature type="chain" id="PRO_5002796811" evidence="2">
    <location>
        <begin position="25"/>
        <end position="685"/>
    </location>
</feature>
<evidence type="ECO:0000256" key="1">
    <source>
        <dbReference type="SAM" id="MobiDB-lite"/>
    </source>
</evidence>
<dbReference type="SUPFAM" id="SSF52821">
    <property type="entry name" value="Rhodanese/Cell cycle control phosphatase"/>
    <property type="match status" value="1"/>
</dbReference>
<dbReference type="PROSITE" id="PS50206">
    <property type="entry name" value="RHODANESE_3"/>
    <property type="match status" value="1"/>
</dbReference>
<dbReference type="InterPro" id="IPR012336">
    <property type="entry name" value="Thioredoxin-like_fold"/>
</dbReference>
<evidence type="ECO:0000313" key="5">
    <source>
        <dbReference type="Proteomes" id="UP000008812"/>
    </source>
</evidence>
<dbReference type="KEGG" id="mat:MARTH_orf241"/>
<dbReference type="CDD" id="cd00158">
    <property type="entry name" value="RHOD"/>
    <property type="match status" value="1"/>
</dbReference>
<feature type="region of interest" description="Disordered" evidence="1">
    <location>
        <begin position="446"/>
        <end position="503"/>
    </location>
</feature>
<dbReference type="InterPro" id="IPR001763">
    <property type="entry name" value="Rhodanese-like_dom"/>
</dbReference>
<organism evidence="4 5">
    <name type="scientific">Metamycoplasma arthritidis (strain 158L3-1)</name>
    <name type="common">Mycoplasma arthritidis</name>
    <dbReference type="NCBI Taxonomy" id="243272"/>
    <lineage>
        <taxon>Bacteria</taxon>
        <taxon>Bacillati</taxon>
        <taxon>Mycoplasmatota</taxon>
        <taxon>Mycoplasmoidales</taxon>
        <taxon>Metamycoplasmataceae</taxon>
        <taxon>Metamycoplasma</taxon>
    </lineage>
</organism>
<sequence>MKKRLVFISILSSLTLLSSTSLLALSCENKISQTFSPKKLTTQEAAEMILKEKNNSNFVLMDIRTPGEWAEGYLKGAQKLDFRNENFSNELDKLDKNKTYLIYCRTDNRAQKAVELMRQKGFRHVYWMEQGYTKWSKEGREVYRPVEKENVYDLEISATKNTFKATSDLKITSKVNNLGYGKALETYNLSLELIDEKGSVLATKTLTNQQNGSEFNFESVFDSNLINQSGSIYTIKASLVIDNKVVANGIYKFKISNNATQLTKEDYRKNGAFDHFSDSKYDELNNEFLNENFGKNLLKYTVTNNKGEQKQLTDLIDKKKKTLALFATTTCLPCLEALKKLNNVDLDKFNYLKMMTSIDENDINGSIKKSEEVFDSENLKDQKDSTYYDANDFIWRDRMRFRTTPKLALLDEYGNVVNISEIDTSSDGAFIKSLKKIIKNTFNEDVDYKQNDDPQEKLQPDPSNPGNSNQDSKPKQDQESPDASKPDPKPNPEPDDPNLKNLTEYRTYEQRKKLHTLYQYDSDGHLKELYAKNLGHLVLRKSNGETITLKELLKDNDKPIALIYGATYCSHCMKAMRKYSNQDPSSLPYRLVYVMYHRGSNSSWNAVTQANGFDESKDKYLFRTGDWEIGKLANRVKAIPKVFILDKKMNVSDFLFSHTAMIDSWVEKIGNFLATNDESLTHKKD</sequence>
<dbReference type="Gene3D" id="3.40.250.10">
    <property type="entry name" value="Rhodanese-like domain"/>
    <property type="match status" value="1"/>
</dbReference>
<dbReference type="eggNOG" id="COG0607">
    <property type="taxonomic scope" value="Bacteria"/>
</dbReference>
<dbReference type="InterPro" id="IPR050229">
    <property type="entry name" value="GlpE_sulfurtransferase"/>
</dbReference>
<feature type="compositionally biased region" description="Basic and acidic residues" evidence="1">
    <location>
        <begin position="472"/>
        <end position="492"/>
    </location>
</feature>
<dbReference type="RefSeq" id="WP_012498106.1">
    <property type="nucleotide sequence ID" value="NC_011025.1"/>
</dbReference>
<dbReference type="SMART" id="SM00450">
    <property type="entry name" value="RHOD"/>
    <property type="match status" value="1"/>
</dbReference>
<dbReference type="SUPFAM" id="SSF52833">
    <property type="entry name" value="Thioredoxin-like"/>
    <property type="match status" value="1"/>
</dbReference>
<keyword evidence="2" id="KW-0732">Signal</keyword>
<evidence type="ECO:0000259" key="3">
    <source>
        <dbReference type="PROSITE" id="PS50206"/>
    </source>
</evidence>
<feature type="signal peptide" evidence="2">
    <location>
        <begin position="1"/>
        <end position="24"/>
    </location>
</feature>
<dbReference type="PANTHER" id="PTHR43031">
    <property type="entry name" value="FAD-DEPENDENT OXIDOREDUCTASE"/>
    <property type="match status" value="1"/>
</dbReference>
<reference evidence="4 5" key="1">
    <citation type="journal article" date="2008" name="Infect. Immun.">
        <title>Genome of Mycoplasma arthritidis.</title>
        <authorList>
            <person name="Dybvig K."/>
            <person name="Zuhua C."/>
            <person name="Lao P."/>
            <person name="Jordan D.S."/>
            <person name="French C.T."/>
            <person name="Tu A.H."/>
            <person name="Loraine A.E."/>
        </authorList>
    </citation>
    <scope>NUCLEOTIDE SEQUENCE [LARGE SCALE GENOMIC DNA]</scope>
    <source>
        <strain evidence="4 5">158L3-1</strain>
    </source>
</reference>
<feature type="compositionally biased region" description="Basic and acidic residues" evidence="1">
    <location>
        <begin position="446"/>
        <end position="459"/>
    </location>
</feature>
<dbReference type="HOGENOM" id="CLU_401603_0_0_14"/>
<feature type="domain" description="Rhodanese" evidence="3">
    <location>
        <begin position="54"/>
        <end position="144"/>
    </location>
</feature>
<dbReference type="Gene3D" id="3.40.30.10">
    <property type="entry name" value="Glutaredoxin"/>
    <property type="match status" value="2"/>
</dbReference>
<dbReference type="STRING" id="243272.MARTH_orf241"/>
<dbReference type="Pfam" id="PF00581">
    <property type="entry name" value="Rhodanese"/>
    <property type="match status" value="1"/>
</dbReference>
<name>B3PM97_META1</name>
<evidence type="ECO:0000256" key="2">
    <source>
        <dbReference type="SAM" id="SignalP"/>
    </source>
</evidence>
<dbReference type="InterPro" id="IPR036873">
    <property type="entry name" value="Rhodanese-like_dom_sf"/>
</dbReference>
<evidence type="ECO:0000313" key="4">
    <source>
        <dbReference type="EMBL" id="ACF07149.1"/>
    </source>
</evidence>